<evidence type="ECO:0000256" key="4">
    <source>
        <dbReference type="ARBA" id="ARBA00022723"/>
    </source>
</evidence>
<dbReference type="InterPro" id="IPR013985">
    <property type="entry name" value="Ald_Fedxn_OxRdtase_dom3"/>
</dbReference>
<dbReference type="InterPro" id="IPR036021">
    <property type="entry name" value="Tungsten_al_ferr_oxy-like_C"/>
</dbReference>
<dbReference type="AlphaFoldDB" id="A0A9D5JUS2"/>
<keyword evidence="3" id="KW-0004">4Fe-4S</keyword>
<dbReference type="GO" id="GO:0016625">
    <property type="term" value="F:oxidoreductase activity, acting on the aldehyde or oxo group of donors, iron-sulfur protein as acceptor"/>
    <property type="evidence" value="ECO:0007669"/>
    <property type="project" value="InterPro"/>
</dbReference>
<evidence type="ECO:0000256" key="1">
    <source>
        <dbReference type="ARBA" id="ARBA00001966"/>
    </source>
</evidence>
<evidence type="ECO:0000256" key="5">
    <source>
        <dbReference type="ARBA" id="ARBA00023002"/>
    </source>
</evidence>
<feature type="domain" description="Aldehyde ferredoxin oxidoreductase N-terminal" evidence="9">
    <location>
        <begin position="6"/>
        <end position="209"/>
    </location>
</feature>
<keyword evidence="7" id="KW-0411">Iron-sulfur</keyword>
<dbReference type="PANTHER" id="PTHR30038">
    <property type="entry name" value="ALDEHYDE FERREDOXIN OXIDOREDUCTASE"/>
    <property type="match status" value="1"/>
</dbReference>
<keyword evidence="4" id="KW-0479">Metal-binding</keyword>
<dbReference type="SUPFAM" id="SSF48310">
    <property type="entry name" value="Aldehyde ferredoxin oxidoreductase, C-terminal domains"/>
    <property type="match status" value="1"/>
</dbReference>
<comment type="caution">
    <text evidence="10">The sequence shown here is derived from an EMBL/GenBank/DDBJ whole genome shotgun (WGS) entry which is preliminary data.</text>
</comment>
<organism evidence="10 11">
    <name type="scientific">candidate division KSB3 bacterium</name>
    <dbReference type="NCBI Taxonomy" id="2044937"/>
    <lineage>
        <taxon>Bacteria</taxon>
        <taxon>candidate division KSB3</taxon>
    </lineage>
</organism>
<dbReference type="InterPro" id="IPR001203">
    <property type="entry name" value="OxRdtase_Ald_Fedxn_C"/>
</dbReference>
<comment type="cofactor">
    <cofactor evidence="1">
        <name>[4Fe-4S] cluster</name>
        <dbReference type="ChEBI" id="CHEBI:49883"/>
    </cofactor>
</comment>
<dbReference type="GO" id="GO:0046872">
    <property type="term" value="F:metal ion binding"/>
    <property type="evidence" value="ECO:0007669"/>
    <property type="project" value="UniProtKB-KW"/>
</dbReference>
<protein>
    <submittedName>
        <fullName evidence="10">Aldehyde ferredoxin oxidoreductase</fullName>
    </submittedName>
</protein>
<evidence type="ECO:0000256" key="2">
    <source>
        <dbReference type="ARBA" id="ARBA00011032"/>
    </source>
</evidence>
<accession>A0A9D5JUS2</accession>
<gene>
    <name evidence="10" type="ORF">GF339_07965</name>
</gene>
<dbReference type="PANTHER" id="PTHR30038:SF0">
    <property type="entry name" value="TUNGSTEN-CONTAINING ALDEHYDE FERREDOXIN OXIDOREDUCTASE"/>
    <property type="match status" value="1"/>
</dbReference>
<dbReference type="InterPro" id="IPR013983">
    <property type="entry name" value="Ald_Fedxn_OxRdtase_N"/>
</dbReference>
<reference evidence="10" key="1">
    <citation type="submission" date="2019-11" db="EMBL/GenBank/DDBJ databases">
        <title>Microbial mats filling the niche in hypersaline microbial mats.</title>
        <authorList>
            <person name="Wong H.L."/>
            <person name="Macleod F.I."/>
            <person name="White R.A. III"/>
            <person name="Burns B.P."/>
        </authorList>
    </citation>
    <scope>NUCLEOTIDE SEQUENCE</scope>
    <source>
        <strain evidence="10">Rbin_158</strain>
    </source>
</reference>
<evidence type="ECO:0000256" key="8">
    <source>
        <dbReference type="ARBA" id="ARBA00049934"/>
    </source>
</evidence>
<dbReference type="GO" id="GO:0009055">
    <property type="term" value="F:electron transfer activity"/>
    <property type="evidence" value="ECO:0007669"/>
    <property type="project" value="InterPro"/>
</dbReference>
<name>A0A9D5JUS2_9BACT</name>
<keyword evidence="5" id="KW-0560">Oxidoreductase</keyword>
<dbReference type="EMBL" id="WJJP01000246">
    <property type="protein sequence ID" value="MBD3324505.1"/>
    <property type="molecule type" value="Genomic_DNA"/>
</dbReference>
<dbReference type="Pfam" id="PF01314">
    <property type="entry name" value="AFOR_C"/>
    <property type="match status" value="1"/>
</dbReference>
<keyword evidence="6" id="KW-0408">Iron</keyword>
<evidence type="ECO:0000259" key="9">
    <source>
        <dbReference type="SMART" id="SM00790"/>
    </source>
</evidence>
<dbReference type="InterPro" id="IPR013984">
    <property type="entry name" value="Ald_Fedxn_OxRdtase_dom2"/>
</dbReference>
<dbReference type="SMART" id="SM00790">
    <property type="entry name" value="AFOR_N"/>
    <property type="match status" value="1"/>
</dbReference>
<dbReference type="SUPFAM" id="SSF56228">
    <property type="entry name" value="Aldehyde ferredoxin oxidoreductase, N-terminal domain"/>
    <property type="match status" value="1"/>
</dbReference>
<evidence type="ECO:0000313" key="10">
    <source>
        <dbReference type="EMBL" id="MBD3324505.1"/>
    </source>
</evidence>
<evidence type="ECO:0000256" key="6">
    <source>
        <dbReference type="ARBA" id="ARBA00023004"/>
    </source>
</evidence>
<evidence type="ECO:0000256" key="7">
    <source>
        <dbReference type="ARBA" id="ARBA00023014"/>
    </source>
</evidence>
<dbReference type="InterPro" id="IPR051919">
    <property type="entry name" value="W-dependent_AOR"/>
</dbReference>
<evidence type="ECO:0000313" key="11">
    <source>
        <dbReference type="Proteomes" id="UP000649604"/>
    </source>
</evidence>
<sequence>MRMKGYMGTLLRVNVGTRQIIKEDLNMQWAADFIGGTGLGVRIAYDEIPPTCDPLGPENKLIFMTGPVTATMLGTSGRFQVIFKSPLTEILCDSSCSGYWGVQLKQAGYDGLIVEGVSESPVYLLINDDQVELRDATHLAGLDTFATQERVRQEVGDTKAKVLSIGEAGERQVPYACPVNDDGRVPGRGGSGAVMGSKGVKAIVVRGQAQVELHDPEAFKQLALDINKRNASNPVLHNLRTYGTSWSMDGRWAISDVPVRNWSVASYEALCSKLGGKSLKENFNSKNHPGCYRCTIGCSKWVTIEQEPYQLDAPAAEYESVAALGTMCQVDDLAAVSYANHLCNLYGLDTITCGATIAFAMECYEKGLLTSADTDGLEIRWGDKDVVIRLVQMIGKQEGIGRLLGQGTRKMAEHLGQDALDFAVQVKGLELPMHDARAGFAWASNYATSPRGGCHLHGMTDFYEESEDPIPEWGFTGKFTRLSDEGKAAMTRFAQNWAHLLDSLVICYFSTKLLTPSDFATLLNLATGSTYTAQDMLVIGDRINALHRAFNYRCGIRRQDDTLPARAMTPLAEGFTAGQVPDLERQLQEYYQIRRWEADGKPSQAALQDLDLDFASNDLYS</sequence>
<comment type="similarity">
    <text evidence="2">Belongs to the AOR/FOR family.</text>
</comment>
<dbReference type="GO" id="GO:0051539">
    <property type="term" value="F:4 iron, 4 sulfur cluster binding"/>
    <property type="evidence" value="ECO:0007669"/>
    <property type="project" value="UniProtKB-KW"/>
</dbReference>
<dbReference type="InterPro" id="IPR036503">
    <property type="entry name" value="Ald_Fedxn_OxRdtase_N_sf"/>
</dbReference>
<dbReference type="Gene3D" id="3.60.9.10">
    <property type="entry name" value="Aldehyde ferredoxin oxidoreductase, N-terminal domain"/>
    <property type="match status" value="1"/>
</dbReference>
<evidence type="ECO:0000256" key="3">
    <source>
        <dbReference type="ARBA" id="ARBA00022485"/>
    </source>
</evidence>
<dbReference type="Pfam" id="PF02730">
    <property type="entry name" value="AFOR_N"/>
    <property type="match status" value="1"/>
</dbReference>
<comment type="cofactor">
    <cofactor evidence="8">
        <name>tungstopterin</name>
        <dbReference type="ChEBI" id="CHEBI:30402"/>
    </cofactor>
</comment>
<dbReference type="Gene3D" id="1.10.599.10">
    <property type="entry name" value="Aldehyde Ferredoxin Oxidoreductase Protein, subunit A, domain 3"/>
    <property type="match status" value="1"/>
</dbReference>
<dbReference type="Proteomes" id="UP000649604">
    <property type="component" value="Unassembled WGS sequence"/>
</dbReference>
<proteinExistence type="inferred from homology"/>
<dbReference type="Gene3D" id="1.10.569.10">
    <property type="entry name" value="Aldehyde Ferredoxin Oxidoreductase Protein, subunit A, domain 2"/>
    <property type="match status" value="1"/>
</dbReference>